<dbReference type="PANTHER" id="PTHR45657">
    <property type="entry name" value="CRAL-TRIO DOMAIN-CONTAINING PROTEIN YKL091C-RELATED"/>
    <property type="match status" value="1"/>
</dbReference>
<dbReference type="AlphaFoldDB" id="A0A067Q5D1"/>
<accession>A0A067Q5D1</accession>
<dbReference type="SMART" id="SM01100">
    <property type="entry name" value="CRAL_TRIO_N"/>
    <property type="match status" value="1"/>
</dbReference>
<reference evidence="3" key="1">
    <citation type="journal article" date="2014" name="Proc. Natl. Acad. Sci. U.S.A.">
        <title>Extensive sampling of basidiomycete genomes demonstrates inadequacy of the white-rot/brown-rot paradigm for wood decay fungi.</title>
        <authorList>
            <person name="Riley R."/>
            <person name="Salamov A.A."/>
            <person name="Brown D.W."/>
            <person name="Nagy L.G."/>
            <person name="Floudas D."/>
            <person name="Held B.W."/>
            <person name="Levasseur A."/>
            <person name="Lombard V."/>
            <person name="Morin E."/>
            <person name="Otillar R."/>
            <person name="Lindquist E.A."/>
            <person name="Sun H."/>
            <person name="LaButti K.M."/>
            <person name="Schmutz J."/>
            <person name="Jabbour D."/>
            <person name="Luo H."/>
            <person name="Baker S.E."/>
            <person name="Pisabarro A.G."/>
            <person name="Walton J.D."/>
            <person name="Blanchette R.A."/>
            <person name="Henrissat B."/>
            <person name="Martin F."/>
            <person name="Cullen D."/>
            <person name="Hibbett D.S."/>
            <person name="Grigoriev I.V."/>
        </authorList>
    </citation>
    <scope>NUCLEOTIDE SEQUENCE [LARGE SCALE GENOMIC DNA]</scope>
    <source>
        <strain evidence="3">MUCL 33604</strain>
    </source>
</reference>
<dbReference type="STRING" id="933084.A0A067Q5D1"/>
<evidence type="ECO:0000313" key="3">
    <source>
        <dbReference type="Proteomes" id="UP000027265"/>
    </source>
</evidence>
<dbReference type="Gene3D" id="1.10.8.20">
    <property type="entry name" value="N-terminal domain of phosphatidylinositol transfer protein sec14p"/>
    <property type="match status" value="1"/>
</dbReference>
<proteinExistence type="predicted"/>
<dbReference type="HOGENOM" id="CLU_014001_4_0_1"/>
<dbReference type="PROSITE" id="PS50191">
    <property type="entry name" value="CRAL_TRIO"/>
    <property type="match status" value="1"/>
</dbReference>
<dbReference type="InterPro" id="IPR011074">
    <property type="entry name" value="CRAL/TRIO_N_dom"/>
</dbReference>
<dbReference type="InterPro" id="IPR036865">
    <property type="entry name" value="CRAL-TRIO_dom_sf"/>
</dbReference>
<dbReference type="InterPro" id="IPR051026">
    <property type="entry name" value="PI/PC_transfer"/>
</dbReference>
<dbReference type="InterPro" id="IPR001251">
    <property type="entry name" value="CRAL-TRIO_dom"/>
</dbReference>
<keyword evidence="3" id="KW-1185">Reference proteome</keyword>
<dbReference type="CDD" id="cd00170">
    <property type="entry name" value="SEC14"/>
    <property type="match status" value="1"/>
</dbReference>
<evidence type="ECO:0000313" key="2">
    <source>
        <dbReference type="EMBL" id="KDQ62263.1"/>
    </source>
</evidence>
<evidence type="ECO:0000259" key="1">
    <source>
        <dbReference type="PROSITE" id="PS50191"/>
    </source>
</evidence>
<dbReference type="SUPFAM" id="SSF52087">
    <property type="entry name" value="CRAL/TRIO domain"/>
    <property type="match status" value="1"/>
</dbReference>
<dbReference type="PANTHER" id="PTHR45657:SF3">
    <property type="entry name" value="TRANSPORTER, PUTATIVE (AFU_ORTHOLOGUE AFUA_5G09260)-RELATED"/>
    <property type="match status" value="1"/>
</dbReference>
<dbReference type="OrthoDB" id="30289at2759"/>
<feature type="domain" description="CRAL-TRIO" evidence="1">
    <location>
        <begin position="98"/>
        <end position="276"/>
    </location>
</feature>
<dbReference type="SUPFAM" id="SSF46938">
    <property type="entry name" value="CRAL/TRIO N-terminal domain"/>
    <property type="match status" value="1"/>
</dbReference>
<protein>
    <recommendedName>
        <fullName evidence="1">CRAL-TRIO domain-containing protein</fullName>
    </recommendedName>
</protein>
<dbReference type="EMBL" id="KL197711">
    <property type="protein sequence ID" value="KDQ62263.1"/>
    <property type="molecule type" value="Genomic_DNA"/>
</dbReference>
<dbReference type="Pfam" id="PF00650">
    <property type="entry name" value="CRAL_TRIO"/>
    <property type="match status" value="1"/>
</dbReference>
<sequence>MGDNIKDLASITLSGHPGFLEPEQEKALEIFKVNLENAKLFTPSTDGSDASVDDDTLLRFLRARRFDPVKAQKQFADAQAWREENDAEALYANFDHEEFEHAKQFYPRWTGRRDKRGIPVYVYHLASLSGTKYKELQAVSPQRRHERIVALWEFMSRFTAPLCTHLPHSTPTPISSVTSIIDFSGCSIGTLWSLRSHLQQASTIANANYPETLNTIAVVNAPSFFNTVWGWIKNWFDEGTRHKVHVLGSDPGSTLRDLIDPEDLPKVYGGKLDFKFEDEPNLDDHAKEALGGDQVPKGPVLFINGRVVRPEIQT</sequence>
<dbReference type="InterPro" id="IPR036273">
    <property type="entry name" value="CRAL/TRIO_N_dom_sf"/>
</dbReference>
<dbReference type="Pfam" id="PF03765">
    <property type="entry name" value="CRAL_TRIO_N"/>
    <property type="match status" value="1"/>
</dbReference>
<dbReference type="InParanoid" id="A0A067Q5D1"/>
<dbReference type="Proteomes" id="UP000027265">
    <property type="component" value="Unassembled WGS sequence"/>
</dbReference>
<dbReference type="Gene3D" id="3.40.525.10">
    <property type="entry name" value="CRAL-TRIO lipid binding domain"/>
    <property type="match status" value="1"/>
</dbReference>
<name>A0A067Q5D1_9AGAM</name>
<dbReference type="SMART" id="SM00516">
    <property type="entry name" value="SEC14"/>
    <property type="match status" value="1"/>
</dbReference>
<gene>
    <name evidence="2" type="ORF">JAAARDRAFT_30157</name>
</gene>
<organism evidence="2 3">
    <name type="scientific">Jaapia argillacea MUCL 33604</name>
    <dbReference type="NCBI Taxonomy" id="933084"/>
    <lineage>
        <taxon>Eukaryota</taxon>
        <taxon>Fungi</taxon>
        <taxon>Dikarya</taxon>
        <taxon>Basidiomycota</taxon>
        <taxon>Agaricomycotina</taxon>
        <taxon>Agaricomycetes</taxon>
        <taxon>Agaricomycetidae</taxon>
        <taxon>Jaapiales</taxon>
        <taxon>Jaapiaceae</taxon>
        <taxon>Jaapia</taxon>
    </lineage>
</organism>